<dbReference type="InterPro" id="IPR033138">
    <property type="entry name" value="Cu_oxidase_CS"/>
</dbReference>
<dbReference type="OMA" id="QMAARPY"/>
<dbReference type="PANTHER" id="PTHR11709:SF511">
    <property type="entry name" value="LACCASE"/>
    <property type="match status" value="1"/>
</dbReference>
<evidence type="ECO:0000259" key="8">
    <source>
        <dbReference type="Pfam" id="PF00394"/>
    </source>
</evidence>
<dbReference type="eggNOG" id="KOG1263">
    <property type="taxonomic scope" value="Eukaryota"/>
</dbReference>
<keyword evidence="12" id="KW-1185">Reference proteome</keyword>
<dbReference type="Proteomes" id="UP000007431">
    <property type="component" value="Unassembled WGS sequence"/>
</dbReference>
<dbReference type="InterPro" id="IPR008972">
    <property type="entry name" value="Cupredoxin"/>
</dbReference>
<dbReference type="Gene3D" id="2.60.40.420">
    <property type="entry name" value="Cupredoxins - blue copper proteins"/>
    <property type="match status" value="3"/>
</dbReference>
<feature type="chain" id="PRO_5003120766" evidence="7">
    <location>
        <begin position="25"/>
        <end position="539"/>
    </location>
</feature>
<dbReference type="FunFam" id="2.60.40.420:FF:000045">
    <property type="entry name" value="Laccase 2"/>
    <property type="match status" value="1"/>
</dbReference>
<evidence type="ECO:0000313" key="12">
    <source>
        <dbReference type="Proteomes" id="UP000007431"/>
    </source>
</evidence>
<dbReference type="CDD" id="cd13903">
    <property type="entry name" value="CuRO_3_Tv-LCC_like"/>
    <property type="match status" value="1"/>
</dbReference>
<keyword evidence="4" id="KW-0186">Copper</keyword>
<dbReference type="VEuPathDB" id="FungiDB:SCHCODRAFT_01374236"/>
<name>D8QAX5_SCHCM</name>
<dbReference type="HOGENOM" id="CLU_006504_2_1_1"/>
<evidence type="ECO:0000259" key="9">
    <source>
        <dbReference type="Pfam" id="PF07731"/>
    </source>
</evidence>
<evidence type="ECO:0000256" key="5">
    <source>
        <dbReference type="ARBA" id="ARBA00023157"/>
    </source>
</evidence>
<dbReference type="EMBL" id="GL377309">
    <property type="protein sequence ID" value="EFI94259.1"/>
    <property type="molecule type" value="Genomic_DNA"/>
</dbReference>
<evidence type="ECO:0000259" key="10">
    <source>
        <dbReference type="Pfam" id="PF07732"/>
    </source>
</evidence>
<dbReference type="InterPro" id="IPR045087">
    <property type="entry name" value="Cu-oxidase_fam"/>
</dbReference>
<protein>
    <submittedName>
        <fullName evidence="11">Multicopper oxidase/laccase</fullName>
    </submittedName>
</protein>
<keyword evidence="5" id="KW-1015">Disulfide bond</keyword>
<dbReference type="InterPro" id="IPR002355">
    <property type="entry name" value="Cu_oxidase_Cu_BS"/>
</dbReference>
<dbReference type="Pfam" id="PF00394">
    <property type="entry name" value="Cu-oxidase"/>
    <property type="match status" value="1"/>
</dbReference>
<comment type="similarity">
    <text evidence="1">Belongs to the multicopper oxidase family.</text>
</comment>
<evidence type="ECO:0000256" key="4">
    <source>
        <dbReference type="ARBA" id="ARBA00023008"/>
    </source>
</evidence>
<dbReference type="CDD" id="cd13856">
    <property type="entry name" value="CuRO_1_Tv-LCC_like"/>
    <property type="match status" value="1"/>
</dbReference>
<keyword evidence="2" id="KW-0479">Metal-binding</keyword>
<dbReference type="SMR" id="D8QAX5"/>
<keyword evidence="7" id="KW-0732">Signal</keyword>
<proteinExistence type="inferred from homology"/>
<keyword evidence="3" id="KW-0560">Oxidoreductase</keyword>
<dbReference type="PROSITE" id="PS00080">
    <property type="entry name" value="MULTICOPPER_OXIDASE2"/>
    <property type="match status" value="1"/>
</dbReference>
<feature type="signal peptide" evidence="7">
    <location>
        <begin position="1"/>
        <end position="24"/>
    </location>
</feature>
<dbReference type="InterPro" id="IPR001117">
    <property type="entry name" value="Cu-oxidase_2nd"/>
</dbReference>
<dbReference type="STRING" id="578458.D8QAX5"/>
<feature type="domain" description="Plastocyanin-like" evidence="9">
    <location>
        <begin position="391"/>
        <end position="514"/>
    </location>
</feature>
<dbReference type="SUPFAM" id="SSF49503">
    <property type="entry name" value="Cupredoxins"/>
    <property type="match status" value="3"/>
</dbReference>
<evidence type="ECO:0000256" key="7">
    <source>
        <dbReference type="SAM" id="SignalP"/>
    </source>
</evidence>
<evidence type="ECO:0000256" key="2">
    <source>
        <dbReference type="ARBA" id="ARBA00022723"/>
    </source>
</evidence>
<dbReference type="InterPro" id="IPR011706">
    <property type="entry name" value="Cu-oxidase_C"/>
</dbReference>
<evidence type="ECO:0000256" key="1">
    <source>
        <dbReference type="ARBA" id="ARBA00010609"/>
    </source>
</evidence>
<accession>D8QAX5</accession>
<dbReference type="Pfam" id="PF07732">
    <property type="entry name" value="Cu-oxidase_3"/>
    <property type="match status" value="1"/>
</dbReference>
<dbReference type="InParanoid" id="D8QAX5"/>
<reference evidence="11 12" key="1">
    <citation type="journal article" date="2010" name="Nat. Biotechnol.">
        <title>Genome sequence of the model mushroom Schizophyllum commune.</title>
        <authorList>
            <person name="Ohm R.A."/>
            <person name="de Jong J.F."/>
            <person name="Lugones L.G."/>
            <person name="Aerts A."/>
            <person name="Kothe E."/>
            <person name="Stajich J.E."/>
            <person name="de Vries R.P."/>
            <person name="Record E."/>
            <person name="Levasseur A."/>
            <person name="Baker S.E."/>
            <person name="Bartholomew K.A."/>
            <person name="Coutinho P.M."/>
            <person name="Erdmann S."/>
            <person name="Fowler T.J."/>
            <person name="Gathman A.C."/>
            <person name="Lombard V."/>
            <person name="Henrissat B."/>
            <person name="Knabe N."/>
            <person name="Kuees U."/>
            <person name="Lilly W.W."/>
            <person name="Lindquist E."/>
            <person name="Lucas S."/>
            <person name="Magnuson J.K."/>
            <person name="Piumi F."/>
            <person name="Raudaskoski M."/>
            <person name="Salamov A."/>
            <person name="Schmutz J."/>
            <person name="Schwarze F.W.M.R."/>
            <person name="vanKuyk P.A."/>
            <person name="Horton J.S."/>
            <person name="Grigoriev I.V."/>
            <person name="Woesten H.A.B."/>
        </authorList>
    </citation>
    <scope>NUCLEOTIDE SEQUENCE [LARGE SCALE GENOMIC DNA]</scope>
    <source>
        <strain evidence="12">H4-8 / FGSC 9210</strain>
    </source>
</reference>
<feature type="domain" description="Plastocyanin-like" evidence="10">
    <location>
        <begin position="37"/>
        <end position="160"/>
    </location>
</feature>
<sequence>MVSPFIILRTCAAIVALLPSSASAAKVLHAKASLAISNGPVSPDGIERIGVLVNNEFPSPMIKATKGDKFRLEVLDRLSSLVDPNMYIATSIHWHGFYQRGTNYADGVAYVTQCPLMPGEKFTYKFSTDDNQAGTYWYHSHFDLQYCDGLRGPLVVYDPDDPYKDHYDVDDESTVLTLADWYHSGARTQPGGGPFVADSTLFNGKGRSVKDLTAPLAKINVEHGKRYRFRLISLACEPNYKFSIDGHNLTIIEADGQLTEPLMVNEIQILPGQRYSFILNATQPKDNYWMRAVPNVALHGTNDVEANFTGGLNSAILHYNGASHHEPHTHAPHDKVPLREPELHALVDPAAPGTPGYGVDVQSVNLTLGFDGVLFNVNGHNFHGPDGMMKPYLLQILSGAQSASDLLPQESIIDIKRGSVVEITLIPDMSGMTGSPHPMHLHGHSFSVVRSAGSEEFNYKNPVRRDVVNTGTDSKGPGAGAVIRFVADNPGPWFLHCHIDPHLQGGLAVVLAEGVDSAAAANPPPPDWQQLCPVWNTFL</sequence>
<keyword evidence="6" id="KW-0325">Glycoprotein</keyword>
<organism evidence="12">
    <name type="scientific">Schizophyllum commune (strain H4-8 / FGSC 9210)</name>
    <name type="common">Split gill fungus</name>
    <dbReference type="NCBI Taxonomy" id="578458"/>
    <lineage>
        <taxon>Eukaryota</taxon>
        <taxon>Fungi</taxon>
        <taxon>Dikarya</taxon>
        <taxon>Basidiomycota</taxon>
        <taxon>Agaricomycotina</taxon>
        <taxon>Agaricomycetes</taxon>
        <taxon>Agaricomycetidae</taxon>
        <taxon>Agaricales</taxon>
        <taxon>Schizophyllaceae</taxon>
        <taxon>Schizophyllum</taxon>
    </lineage>
</organism>
<dbReference type="Pfam" id="PF07731">
    <property type="entry name" value="Cu-oxidase_2"/>
    <property type="match status" value="1"/>
</dbReference>
<evidence type="ECO:0000313" key="11">
    <source>
        <dbReference type="EMBL" id="EFI94259.1"/>
    </source>
</evidence>
<dbReference type="PANTHER" id="PTHR11709">
    <property type="entry name" value="MULTI-COPPER OXIDASE"/>
    <property type="match status" value="1"/>
</dbReference>
<gene>
    <name evidence="11" type="ORF">SCHCODRAFT_269926</name>
</gene>
<dbReference type="GO" id="GO:0016491">
    <property type="term" value="F:oxidoreductase activity"/>
    <property type="evidence" value="ECO:0007669"/>
    <property type="project" value="UniProtKB-KW"/>
</dbReference>
<dbReference type="GO" id="GO:0005507">
    <property type="term" value="F:copper ion binding"/>
    <property type="evidence" value="ECO:0007669"/>
    <property type="project" value="InterPro"/>
</dbReference>
<evidence type="ECO:0000256" key="6">
    <source>
        <dbReference type="ARBA" id="ARBA00023180"/>
    </source>
</evidence>
<dbReference type="InterPro" id="IPR011707">
    <property type="entry name" value="Cu-oxidase-like_N"/>
</dbReference>
<evidence type="ECO:0000256" key="3">
    <source>
        <dbReference type="ARBA" id="ARBA00023002"/>
    </source>
</evidence>
<dbReference type="AlphaFoldDB" id="D8QAX5"/>
<feature type="domain" description="Plastocyanin-like" evidence="8">
    <location>
        <begin position="172"/>
        <end position="322"/>
    </location>
</feature>
<dbReference type="PROSITE" id="PS00079">
    <property type="entry name" value="MULTICOPPER_OXIDASE1"/>
    <property type="match status" value="2"/>
</dbReference>